<evidence type="ECO:0000256" key="3">
    <source>
        <dbReference type="RuleBase" id="RU003707"/>
    </source>
</evidence>
<dbReference type="InterPro" id="IPR029045">
    <property type="entry name" value="ClpP/crotonase-like_dom_sf"/>
</dbReference>
<dbReference type="Gene3D" id="3.90.226.10">
    <property type="entry name" value="2-enoyl-CoA Hydratase, Chain A, domain 1"/>
    <property type="match status" value="1"/>
</dbReference>
<dbReference type="InterPro" id="IPR014748">
    <property type="entry name" value="Enoyl-CoA_hydra_C"/>
</dbReference>
<dbReference type="CDD" id="cd06558">
    <property type="entry name" value="crotonase-like"/>
    <property type="match status" value="1"/>
</dbReference>
<dbReference type="PANTHER" id="PTHR11941">
    <property type="entry name" value="ENOYL-COA HYDRATASE-RELATED"/>
    <property type="match status" value="1"/>
</dbReference>
<evidence type="ECO:0000313" key="5">
    <source>
        <dbReference type="Proteomes" id="UP000321275"/>
    </source>
</evidence>
<sequence>MSYDYLRVTREGRVGVIRLDRPQAHNALCNGLVAELGRALDAFDGDAEIGAIVLTGGDKVFAAGADIGEMLDRDMAGLQAEDFPFAADGGWAALERCRTPVVAAVAGYALGGGCEMAMACDLILAADSAKFGQPEVKIGTMPGAGGTQRLVRAIGKAKAMELCLTGRMMGAEEAERAGLVCRVVPAGELETEALALATTIAGHSAPVVRLIRESVNQAFEGPLQAGLTFERRAFQSTFAFEDRREGMSAFAEKRKPSFRHK</sequence>
<comment type="similarity">
    <text evidence="1 3">Belongs to the enoyl-CoA hydratase/isomerase family.</text>
</comment>
<comment type="caution">
    <text evidence="4">The sequence shown here is derived from an EMBL/GenBank/DDBJ whole genome shotgun (WGS) entry which is preliminary data.</text>
</comment>
<dbReference type="PROSITE" id="PS00166">
    <property type="entry name" value="ENOYL_COA_HYDRATASE"/>
    <property type="match status" value="1"/>
</dbReference>
<gene>
    <name evidence="4" type="primary">paaF</name>
    <name evidence="4" type="ORF">HPA02_29800</name>
</gene>
<evidence type="ECO:0000256" key="1">
    <source>
        <dbReference type="ARBA" id="ARBA00005254"/>
    </source>
</evidence>
<proteinExistence type="inferred from homology"/>
<dbReference type="SUPFAM" id="SSF52096">
    <property type="entry name" value="ClpP/crotonase"/>
    <property type="match status" value="1"/>
</dbReference>
<keyword evidence="5" id="KW-1185">Reference proteome</keyword>
<dbReference type="AlphaFoldDB" id="A0A510XDB0"/>
<dbReference type="InterPro" id="IPR001753">
    <property type="entry name" value="Enoyl-CoA_hydra/iso"/>
</dbReference>
<dbReference type="Gene3D" id="1.10.12.10">
    <property type="entry name" value="Lyase 2-enoyl-coa Hydratase, Chain A, domain 2"/>
    <property type="match status" value="1"/>
</dbReference>
<dbReference type="PANTHER" id="PTHR11941:SF54">
    <property type="entry name" value="ENOYL-COA HYDRATASE, MITOCHONDRIAL"/>
    <property type="match status" value="1"/>
</dbReference>
<name>A0A510XDB0_9GAMM</name>
<dbReference type="Proteomes" id="UP000321275">
    <property type="component" value="Unassembled WGS sequence"/>
</dbReference>
<dbReference type="FunFam" id="3.90.226.10:FF:000009">
    <property type="entry name" value="Carnitinyl-CoA dehydratase"/>
    <property type="match status" value="1"/>
</dbReference>
<dbReference type="EMBL" id="BJUK01000045">
    <property type="protein sequence ID" value="GEK48697.1"/>
    <property type="molecule type" value="Genomic_DNA"/>
</dbReference>
<dbReference type="InterPro" id="IPR018376">
    <property type="entry name" value="Enoyl-CoA_hyd/isom_CS"/>
</dbReference>
<reference evidence="4 5" key="1">
    <citation type="submission" date="2019-07" db="EMBL/GenBank/DDBJ databases">
        <title>Whole genome shotgun sequence of Halomonas pacifica NBRC 102220.</title>
        <authorList>
            <person name="Hosoyama A."/>
            <person name="Uohara A."/>
            <person name="Ohji S."/>
            <person name="Ichikawa N."/>
        </authorList>
    </citation>
    <scope>NUCLEOTIDE SEQUENCE [LARGE SCALE GENOMIC DNA]</scope>
    <source>
        <strain evidence="4 5">NBRC 102220</strain>
    </source>
</reference>
<dbReference type="Pfam" id="PF00378">
    <property type="entry name" value="ECH_1"/>
    <property type="match status" value="1"/>
</dbReference>
<dbReference type="FunFam" id="1.10.12.10:FF:000001">
    <property type="entry name" value="Probable enoyl-CoA hydratase, mitochondrial"/>
    <property type="match status" value="1"/>
</dbReference>
<dbReference type="RefSeq" id="WP_146804030.1">
    <property type="nucleotide sequence ID" value="NZ_BJUK01000045.1"/>
</dbReference>
<keyword evidence="2" id="KW-0456">Lyase</keyword>
<organism evidence="4 5">
    <name type="scientific">Bisbaumannia pacifica</name>
    <dbReference type="NCBI Taxonomy" id="77098"/>
    <lineage>
        <taxon>Bacteria</taxon>
        <taxon>Pseudomonadati</taxon>
        <taxon>Pseudomonadota</taxon>
        <taxon>Gammaproteobacteria</taxon>
        <taxon>Oceanospirillales</taxon>
        <taxon>Halomonadaceae</taxon>
        <taxon>Bisbaumannia</taxon>
    </lineage>
</organism>
<dbReference type="OrthoDB" id="9775794at2"/>
<dbReference type="GO" id="GO:0006635">
    <property type="term" value="P:fatty acid beta-oxidation"/>
    <property type="evidence" value="ECO:0007669"/>
    <property type="project" value="TreeGrafter"/>
</dbReference>
<accession>A0A510XDB0</accession>
<protein>
    <submittedName>
        <fullName evidence="4">Enoyl-CoA hydratase</fullName>
    </submittedName>
</protein>
<evidence type="ECO:0000313" key="4">
    <source>
        <dbReference type="EMBL" id="GEK48697.1"/>
    </source>
</evidence>
<dbReference type="GO" id="GO:0016836">
    <property type="term" value="F:hydro-lyase activity"/>
    <property type="evidence" value="ECO:0007669"/>
    <property type="project" value="UniProtKB-ARBA"/>
</dbReference>
<evidence type="ECO:0000256" key="2">
    <source>
        <dbReference type="ARBA" id="ARBA00023239"/>
    </source>
</evidence>